<protein>
    <submittedName>
        <fullName evidence="1">Uncharacterized protein</fullName>
    </submittedName>
</protein>
<dbReference type="GO" id="GO:0005829">
    <property type="term" value="C:cytosol"/>
    <property type="evidence" value="ECO:0007669"/>
    <property type="project" value="TreeGrafter"/>
</dbReference>
<dbReference type="Gramene" id="OIS98735">
    <property type="protein sequence ID" value="OIS98735"/>
    <property type="gene ID" value="A4A49_14727"/>
</dbReference>
<dbReference type="GO" id="GO:0043161">
    <property type="term" value="P:proteasome-mediated ubiquitin-dependent protein catabolic process"/>
    <property type="evidence" value="ECO:0007669"/>
    <property type="project" value="TreeGrafter"/>
</dbReference>
<dbReference type="GO" id="GO:0031624">
    <property type="term" value="F:ubiquitin conjugating enzyme binding"/>
    <property type="evidence" value="ECO:0007669"/>
    <property type="project" value="TreeGrafter"/>
</dbReference>
<dbReference type="GO" id="GO:0061630">
    <property type="term" value="F:ubiquitin protein ligase activity"/>
    <property type="evidence" value="ECO:0007669"/>
    <property type="project" value="TreeGrafter"/>
</dbReference>
<evidence type="ECO:0000313" key="2">
    <source>
        <dbReference type="Proteomes" id="UP000187609"/>
    </source>
</evidence>
<dbReference type="GO" id="GO:0005634">
    <property type="term" value="C:nucleus"/>
    <property type="evidence" value="ECO:0007669"/>
    <property type="project" value="TreeGrafter"/>
</dbReference>
<dbReference type="InterPro" id="IPR019193">
    <property type="entry name" value="UBQ-conj_enz_E2-bd_prot"/>
</dbReference>
<organism evidence="1 2">
    <name type="scientific">Nicotiana attenuata</name>
    <name type="common">Coyote tobacco</name>
    <dbReference type="NCBI Taxonomy" id="49451"/>
    <lineage>
        <taxon>Eukaryota</taxon>
        <taxon>Viridiplantae</taxon>
        <taxon>Streptophyta</taxon>
        <taxon>Embryophyta</taxon>
        <taxon>Tracheophyta</taxon>
        <taxon>Spermatophyta</taxon>
        <taxon>Magnoliopsida</taxon>
        <taxon>eudicotyledons</taxon>
        <taxon>Gunneridae</taxon>
        <taxon>Pentapetalae</taxon>
        <taxon>asterids</taxon>
        <taxon>lamiids</taxon>
        <taxon>Solanales</taxon>
        <taxon>Solanaceae</taxon>
        <taxon>Nicotianoideae</taxon>
        <taxon>Nicotianeae</taxon>
        <taxon>Nicotiana</taxon>
    </lineage>
</organism>
<dbReference type="GO" id="GO:0006513">
    <property type="term" value="P:protein monoubiquitination"/>
    <property type="evidence" value="ECO:0007669"/>
    <property type="project" value="TreeGrafter"/>
</dbReference>
<dbReference type="PANTHER" id="PTHR31531:SF2">
    <property type="entry name" value="E3 UBIQUITIN-PROTEIN LIGASE E3D"/>
    <property type="match status" value="1"/>
</dbReference>
<dbReference type="PANTHER" id="PTHR31531">
    <property type="entry name" value="E3 UBIQUITIN-PROTEIN LIGASE E3D FAMILY MEMBER"/>
    <property type="match status" value="1"/>
</dbReference>
<dbReference type="Pfam" id="PF09814">
    <property type="entry name" value="HECT_2"/>
    <property type="match status" value="2"/>
</dbReference>
<name>A0A1J6IDY5_NICAT</name>
<dbReference type="Proteomes" id="UP000187609">
    <property type="component" value="Unassembled WGS sequence"/>
</dbReference>
<dbReference type="GO" id="GO:0000209">
    <property type="term" value="P:protein polyubiquitination"/>
    <property type="evidence" value="ECO:0007669"/>
    <property type="project" value="TreeGrafter"/>
</dbReference>
<reference evidence="1" key="1">
    <citation type="submission" date="2016-11" db="EMBL/GenBank/DDBJ databases">
        <title>The genome of Nicotiana attenuata.</title>
        <authorList>
            <person name="Xu S."/>
            <person name="Brockmoeller T."/>
            <person name="Gaquerel E."/>
            <person name="Navarro A."/>
            <person name="Kuhl H."/>
            <person name="Gase K."/>
            <person name="Ling Z."/>
            <person name="Zhou W."/>
            <person name="Kreitzer C."/>
            <person name="Stanke M."/>
            <person name="Tang H."/>
            <person name="Lyons E."/>
            <person name="Pandey P."/>
            <person name="Pandey S.P."/>
            <person name="Timmermann B."/>
            <person name="Baldwin I.T."/>
        </authorList>
    </citation>
    <scope>NUCLEOTIDE SEQUENCE [LARGE SCALE GENOMIC DNA]</scope>
    <source>
        <strain evidence="1">UT</strain>
    </source>
</reference>
<gene>
    <name evidence="1" type="ORF">A4A49_14727</name>
</gene>
<sequence length="574" mass="64602">MSSSKLNFPASENPSSKWRFTWEAQSHVSTLRLIVFNPKFKPSSQCNNISINLSMEQSLLTISFLEAELKPETLVRVPVPRVLIDPESPVHSRAFDDHIEVKLSLLIPVDHPLMSGLDLSEPEEKPASNTLRPFPVNNEMKKLSAMEEVHFYCRSCSTKLTGAIRLFNEMPSVDWQDVADNWFGTCCCSFGGISEKLVKEFAKSYSCTAGVCLVTGASVIICKEDLVGCEFPEPNRGQTYDSQVNSAETTCLTRDAPCRSEQSRKVCFNYPVAGEGVDAISSARPIEENIGVKQNNEVAEKVLNGDSSTCMTLKLKDEDNMKSLAGISSEANRHTRNQNNGCCTSNLCEMEKEYEMDVELLDKQKIFLKGCLGDAFMLRPSNLSNDVKWIEFLCPKCSSIIGSYPCSSDDAPLDDGVRLYKYNISTCLPVCGLNDLFRNYTLERMFTHQLLEAAQEELSFRTVVRDIHTKSPLSQIVLLNPNAWCYSGCCMHDMEPAAKINMYPIVKLLFSANIKDMELEPRKVEEWVIKNQTDEVYMLPSQVTELITNLEMANKMWPPSHMLLQGFYMSSLKR</sequence>
<dbReference type="EMBL" id="MJEQ01037191">
    <property type="protein sequence ID" value="OIS98735.1"/>
    <property type="molecule type" value="Genomic_DNA"/>
</dbReference>
<keyword evidence="2" id="KW-1185">Reference proteome</keyword>
<dbReference type="GO" id="GO:0000151">
    <property type="term" value="C:ubiquitin ligase complex"/>
    <property type="evidence" value="ECO:0007669"/>
    <property type="project" value="TreeGrafter"/>
</dbReference>
<accession>A0A1J6IDY5</accession>
<dbReference type="AlphaFoldDB" id="A0A1J6IDY5"/>
<dbReference type="OMA" id="FGNCCCS"/>
<dbReference type="KEGG" id="nau:109232240"/>
<proteinExistence type="predicted"/>
<dbReference type="GO" id="GO:0051865">
    <property type="term" value="P:protein autoubiquitination"/>
    <property type="evidence" value="ECO:0007669"/>
    <property type="project" value="TreeGrafter"/>
</dbReference>
<evidence type="ECO:0000313" key="1">
    <source>
        <dbReference type="EMBL" id="OIS98735.1"/>
    </source>
</evidence>
<comment type="caution">
    <text evidence="1">The sequence shown here is derived from an EMBL/GenBank/DDBJ whole genome shotgun (WGS) entry which is preliminary data.</text>
</comment>
<dbReference type="STRING" id="49451.A0A1J6IDY5"/>
<dbReference type="GO" id="GO:0030332">
    <property type="term" value="F:cyclin binding"/>
    <property type="evidence" value="ECO:0007669"/>
    <property type="project" value="TreeGrafter"/>
</dbReference>
<dbReference type="OrthoDB" id="781818at2759"/>